<dbReference type="AlphaFoldDB" id="A0A4R2MU04"/>
<dbReference type="CDD" id="cd18138">
    <property type="entry name" value="HLD_clamp_pol_III_delta"/>
    <property type="match status" value="1"/>
</dbReference>
<evidence type="ECO:0000256" key="6">
    <source>
        <dbReference type="ARBA" id="ARBA00022932"/>
    </source>
</evidence>
<feature type="domain" description="DNA polymerase III subunit delta C-terminal" evidence="11">
    <location>
        <begin position="217"/>
        <end position="341"/>
    </location>
</feature>
<sequence length="348" mass="41094">MKRIFTEQLVKNLERELANIYYLVGQDLLLQTESRDLILKTALSNGFDEKFEIIIDNSTDWDSLFEQVQSMGLFFNRQVIFLTLPENISVSIQKKLQQLISLLHSDILLVLQFPKLTKLMEKQLWFLESEQYDPLATLINCQTPNANQLPTWIVNRAKSMSLTIDEEAVELLCYSYENNLLALKQSLQLLALLYPEQKITYKRVEEVVEQSSIFTVFQWIDALFDGNLPRAKRILNGLQVDDVQPIILLRTLQRELVTILDLTKPQDKLMNIDEPLHRDQLRENFDRLKIWQNRRPFFIQVIQRFNYRKLYLVIQQLADIERIAKQEFTDTLWEKLLDISIEVSQSKI</sequence>
<comment type="similarity">
    <text evidence="7">Belongs to the DNA polymerase HolA subunit family.</text>
</comment>
<protein>
    <recommendedName>
        <fullName evidence="2 9">DNA polymerase III subunit delta</fullName>
        <ecNumber evidence="1 9">2.7.7.7</ecNumber>
    </recommendedName>
</protein>
<name>A0A4R2MU04_9PAST</name>
<evidence type="ECO:0000259" key="11">
    <source>
        <dbReference type="Pfam" id="PF14840"/>
    </source>
</evidence>
<dbReference type="Proteomes" id="UP000294841">
    <property type="component" value="Unassembled WGS sequence"/>
</dbReference>
<keyword evidence="13" id="KW-1185">Reference proteome</keyword>
<keyword evidence="4" id="KW-0548">Nucleotidyltransferase</keyword>
<dbReference type="RefSeq" id="WP_132024382.1">
    <property type="nucleotide sequence ID" value="NZ_CP016605.1"/>
</dbReference>
<accession>A0A4R2MU04</accession>
<dbReference type="GO" id="GO:0006261">
    <property type="term" value="P:DNA-templated DNA replication"/>
    <property type="evidence" value="ECO:0007669"/>
    <property type="project" value="TreeGrafter"/>
</dbReference>
<keyword evidence="5" id="KW-0235">DNA replication</keyword>
<reference evidence="12 13" key="1">
    <citation type="submission" date="2019-03" db="EMBL/GenBank/DDBJ databases">
        <title>Genomic Encyclopedia of Type Strains, Phase IV (KMG-IV): sequencing the most valuable type-strain genomes for metagenomic binning, comparative biology and taxonomic classification.</title>
        <authorList>
            <person name="Goeker M."/>
        </authorList>
    </citation>
    <scope>NUCLEOTIDE SEQUENCE [LARGE SCALE GENOMIC DNA]</scope>
    <source>
        <strain evidence="12 13">DSM 28231</strain>
    </source>
</reference>
<dbReference type="InterPro" id="IPR027417">
    <property type="entry name" value="P-loop_NTPase"/>
</dbReference>
<evidence type="ECO:0000256" key="9">
    <source>
        <dbReference type="NCBIfam" id="TIGR01128"/>
    </source>
</evidence>
<evidence type="ECO:0000256" key="8">
    <source>
        <dbReference type="ARBA" id="ARBA00049244"/>
    </source>
</evidence>
<dbReference type="InterPro" id="IPR005790">
    <property type="entry name" value="DNA_polIII_delta"/>
</dbReference>
<dbReference type="EMBL" id="SLXI01000005">
    <property type="protein sequence ID" value="TCP12022.1"/>
    <property type="molecule type" value="Genomic_DNA"/>
</dbReference>
<evidence type="ECO:0000313" key="12">
    <source>
        <dbReference type="EMBL" id="TCP12022.1"/>
    </source>
</evidence>
<proteinExistence type="inferred from homology"/>
<feature type="domain" description="DNA polymerase III delta N-terminal" evidence="10">
    <location>
        <begin position="21"/>
        <end position="141"/>
    </location>
</feature>
<evidence type="ECO:0000256" key="7">
    <source>
        <dbReference type="ARBA" id="ARBA00034754"/>
    </source>
</evidence>
<dbReference type="InterPro" id="IPR032780">
    <property type="entry name" value="DNA_pol3_delt_C"/>
</dbReference>
<dbReference type="Gene3D" id="1.10.8.60">
    <property type="match status" value="1"/>
</dbReference>
<dbReference type="SUPFAM" id="SSF52540">
    <property type="entry name" value="P-loop containing nucleoside triphosphate hydrolases"/>
    <property type="match status" value="1"/>
</dbReference>
<keyword evidence="3" id="KW-0808">Transferase</keyword>
<evidence type="ECO:0000259" key="10">
    <source>
        <dbReference type="Pfam" id="PF06144"/>
    </source>
</evidence>
<gene>
    <name evidence="12" type="ORF">EV697_105134</name>
</gene>
<dbReference type="Pfam" id="PF06144">
    <property type="entry name" value="DNA_pol3_delta"/>
    <property type="match status" value="1"/>
</dbReference>
<dbReference type="EC" id="2.7.7.7" evidence="1 9"/>
<comment type="catalytic activity">
    <reaction evidence="8">
        <text>DNA(n) + a 2'-deoxyribonucleoside 5'-triphosphate = DNA(n+1) + diphosphate</text>
        <dbReference type="Rhea" id="RHEA:22508"/>
        <dbReference type="Rhea" id="RHEA-COMP:17339"/>
        <dbReference type="Rhea" id="RHEA-COMP:17340"/>
        <dbReference type="ChEBI" id="CHEBI:33019"/>
        <dbReference type="ChEBI" id="CHEBI:61560"/>
        <dbReference type="ChEBI" id="CHEBI:173112"/>
        <dbReference type="EC" id="2.7.7.7"/>
    </reaction>
</comment>
<dbReference type="NCBIfam" id="TIGR01128">
    <property type="entry name" value="holA"/>
    <property type="match status" value="1"/>
</dbReference>
<dbReference type="Gene3D" id="1.20.272.10">
    <property type="match status" value="1"/>
</dbReference>
<dbReference type="GO" id="GO:0003887">
    <property type="term" value="F:DNA-directed DNA polymerase activity"/>
    <property type="evidence" value="ECO:0007669"/>
    <property type="project" value="UniProtKB-UniRule"/>
</dbReference>
<evidence type="ECO:0000256" key="1">
    <source>
        <dbReference type="ARBA" id="ARBA00012417"/>
    </source>
</evidence>
<dbReference type="SUPFAM" id="SSF48019">
    <property type="entry name" value="post-AAA+ oligomerization domain-like"/>
    <property type="match status" value="1"/>
</dbReference>
<evidence type="ECO:0000256" key="5">
    <source>
        <dbReference type="ARBA" id="ARBA00022705"/>
    </source>
</evidence>
<dbReference type="GO" id="GO:0009360">
    <property type="term" value="C:DNA polymerase III complex"/>
    <property type="evidence" value="ECO:0007669"/>
    <property type="project" value="UniProtKB-UniRule"/>
</dbReference>
<dbReference type="Pfam" id="PF14840">
    <property type="entry name" value="DNA_pol3_delt_C"/>
    <property type="match status" value="1"/>
</dbReference>
<keyword evidence="6" id="KW-0239">DNA-directed DNA polymerase</keyword>
<dbReference type="InterPro" id="IPR010372">
    <property type="entry name" value="DNA_pol3_delta_N"/>
</dbReference>
<evidence type="ECO:0000256" key="4">
    <source>
        <dbReference type="ARBA" id="ARBA00022695"/>
    </source>
</evidence>
<dbReference type="Gene3D" id="3.40.50.300">
    <property type="entry name" value="P-loop containing nucleotide triphosphate hydrolases"/>
    <property type="match status" value="1"/>
</dbReference>
<dbReference type="InterPro" id="IPR008921">
    <property type="entry name" value="DNA_pol3_clamp-load_cplx_C"/>
</dbReference>
<evidence type="ECO:0000256" key="3">
    <source>
        <dbReference type="ARBA" id="ARBA00022679"/>
    </source>
</evidence>
<organism evidence="12 13">
    <name type="scientific">Bisgaardia hudsonensis</name>
    <dbReference type="NCBI Taxonomy" id="109472"/>
    <lineage>
        <taxon>Bacteria</taxon>
        <taxon>Pseudomonadati</taxon>
        <taxon>Pseudomonadota</taxon>
        <taxon>Gammaproteobacteria</taxon>
        <taxon>Pasteurellales</taxon>
        <taxon>Pasteurellaceae</taxon>
        <taxon>Bisgaardia</taxon>
    </lineage>
</organism>
<dbReference type="GO" id="GO:0003677">
    <property type="term" value="F:DNA binding"/>
    <property type="evidence" value="ECO:0007669"/>
    <property type="project" value="InterPro"/>
</dbReference>
<evidence type="ECO:0000256" key="2">
    <source>
        <dbReference type="ARBA" id="ARBA00017703"/>
    </source>
</evidence>
<dbReference type="PANTHER" id="PTHR34388">
    <property type="entry name" value="DNA POLYMERASE III SUBUNIT DELTA"/>
    <property type="match status" value="1"/>
</dbReference>
<dbReference type="OrthoDB" id="9770982at2"/>
<dbReference type="PANTHER" id="PTHR34388:SF1">
    <property type="entry name" value="DNA POLYMERASE III SUBUNIT DELTA"/>
    <property type="match status" value="1"/>
</dbReference>
<comment type="caution">
    <text evidence="12">The sequence shown here is derived from an EMBL/GenBank/DDBJ whole genome shotgun (WGS) entry which is preliminary data.</text>
</comment>
<evidence type="ECO:0000313" key="13">
    <source>
        <dbReference type="Proteomes" id="UP000294841"/>
    </source>
</evidence>